<keyword evidence="2" id="KW-1185">Reference proteome</keyword>
<accession>A0ABN3K625</accession>
<dbReference type="EMBL" id="BAAARW010000037">
    <property type="protein sequence ID" value="GAA2449493.1"/>
    <property type="molecule type" value="Genomic_DNA"/>
</dbReference>
<evidence type="ECO:0000313" key="1">
    <source>
        <dbReference type="EMBL" id="GAA2449493.1"/>
    </source>
</evidence>
<dbReference type="InterPro" id="IPR037079">
    <property type="entry name" value="AF2212/PG0164-like_sf"/>
</dbReference>
<dbReference type="Pfam" id="PF08922">
    <property type="entry name" value="DUF1905"/>
    <property type="match status" value="1"/>
</dbReference>
<proteinExistence type="predicted"/>
<comment type="caution">
    <text evidence="1">The sequence shown here is derived from an EMBL/GenBank/DDBJ whole genome shotgun (WGS) entry which is preliminary data.</text>
</comment>
<sequence>MAQQEQAGTAATLDKRFTATLVTSPNPGGWTYVVMPGSAEYFGTRGLVKVRGTVDGHPFRGSFMALGDGTHKLPVKADVRRAIGKGTGDTVTVHLAERLS</sequence>
<name>A0ABN3K625_9ACTN</name>
<dbReference type="Gene3D" id="2.40.30.100">
    <property type="entry name" value="AF2212/PG0164-like"/>
    <property type="match status" value="1"/>
</dbReference>
<dbReference type="RefSeq" id="WP_344596224.1">
    <property type="nucleotide sequence ID" value="NZ_BAAARW010000037.1"/>
</dbReference>
<dbReference type="SUPFAM" id="SSF141694">
    <property type="entry name" value="AF2212/PG0164-like"/>
    <property type="match status" value="1"/>
</dbReference>
<protein>
    <submittedName>
        <fullName evidence="1">DUF1905 domain-containing protein</fullName>
    </submittedName>
</protein>
<dbReference type="InterPro" id="IPR015018">
    <property type="entry name" value="DUF1905"/>
</dbReference>
<reference evidence="1 2" key="1">
    <citation type="journal article" date="2019" name="Int. J. Syst. Evol. Microbiol.">
        <title>The Global Catalogue of Microorganisms (GCM) 10K type strain sequencing project: providing services to taxonomists for standard genome sequencing and annotation.</title>
        <authorList>
            <consortium name="The Broad Institute Genomics Platform"/>
            <consortium name="The Broad Institute Genome Sequencing Center for Infectious Disease"/>
            <person name="Wu L."/>
            <person name="Ma J."/>
        </authorList>
    </citation>
    <scope>NUCLEOTIDE SEQUENCE [LARGE SCALE GENOMIC DNA]</scope>
    <source>
        <strain evidence="1 2">JCM 3325</strain>
    </source>
</reference>
<organism evidence="1 2">
    <name type="scientific">Actinomadura vinacea</name>
    <dbReference type="NCBI Taxonomy" id="115336"/>
    <lineage>
        <taxon>Bacteria</taxon>
        <taxon>Bacillati</taxon>
        <taxon>Actinomycetota</taxon>
        <taxon>Actinomycetes</taxon>
        <taxon>Streptosporangiales</taxon>
        <taxon>Thermomonosporaceae</taxon>
        <taxon>Actinomadura</taxon>
    </lineage>
</organism>
<gene>
    <name evidence="1" type="ORF">GCM10010191_78900</name>
</gene>
<dbReference type="Proteomes" id="UP001501231">
    <property type="component" value="Unassembled WGS sequence"/>
</dbReference>
<evidence type="ECO:0000313" key="2">
    <source>
        <dbReference type="Proteomes" id="UP001501231"/>
    </source>
</evidence>